<dbReference type="OrthoDB" id="998442at2759"/>
<keyword evidence="3" id="KW-1185">Reference proteome</keyword>
<gene>
    <name evidence="2" type="ORF">COLO4_33491</name>
</gene>
<dbReference type="AlphaFoldDB" id="A0A1R3GT14"/>
<comment type="caution">
    <text evidence="2">The sequence shown here is derived from an EMBL/GenBank/DDBJ whole genome shotgun (WGS) entry which is preliminary data.</text>
</comment>
<accession>A0A1R3GT14</accession>
<evidence type="ECO:0000313" key="3">
    <source>
        <dbReference type="Proteomes" id="UP000187203"/>
    </source>
</evidence>
<feature type="compositionally biased region" description="Basic and acidic residues" evidence="1">
    <location>
        <begin position="1"/>
        <end position="10"/>
    </location>
</feature>
<evidence type="ECO:0000313" key="2">
    <source>
        <dbReference type="EMBL" id="OMO61268.1"/>
    </source>
</evidence>
<feature type="region of interest" description="Disordered" evidence="1">
    <location>
        <begin position="1"/>
        <end position="40"/>
    </location>
</feature>
<proteinExistence type="predicted"/>
<protein>
    <submittedName>
        <fullName evidence="2">Uncharacterized protein</fullName>
    </submittedName>
</protein>
<dbReference type="EMBL" id="AWUE01021716">
    <property type="protein sequence ID" value="OMO61268.1"/>
    <property type="molecule type" value="Genomic_DNA"/>
</dbReference>
<reference evidence="3" key="1">
    <citation type="submission" date="2013-09" db="EMBL/GenBank/DDBJ databases">
        <title>Corchorus olitorius genome sequencing.</title>
        <authorList>
            <person name="Alam M."/>
            <person name="Haque M.S."/>
            <person name="Islam M.S."/>
            <person name="Emdad E.M."/>
            <person name="Islam M.M."/>
            <person name="Ahmed B."/>
            <person name="Halim A."/>
            <person name="Hossen Q.M.M."/>
            <person name="Hossain M.Z."/>
            <person name="Ahmed R."/>
            <person name="Khan M.M."/>
            <person name="Islam R."/>
            <person name="Rashid M.M."/>
            <person name="Khan S.A."/>
            <person name="Rahman M.S."/>
            <person name="Alam M."/>
            <person name="Yahiya A.S."/>
            <person name="Khan M.S."/>
            <person name="Azam M.S."/>
            <person name="Haque T."/>
            <person name="Lashkar M.Z.H."/>
            <person name="Akhand A.I."/>
            <person name="Morshed G."/>
            <person name="Roy S."/>
            <person name="Uddin K.S."/>
            <person name="Rabeya T."/>
            <person name="Hossain A.S."/>
            <person name="Chowdhury A."/>
            <person name="Snigdha A.R."/>
            <person name="Mortoza M.S."/>
            <person name="Matin S.A."/>
            <person name="Hoque S.M.E."/>
            <person name="Islam M.K."/>
            <person name="Roy D.K."/>
            <person name="Haider R."/>
            <person name="Moosa M.M."/>
            <person name="Elias S.M."/>
            <person name="Hasan A.M."/>
            <person name="Jahan S."/>
            <person name="Shafiuddin M."/>
            <person name="Mahmood N."/>
            <person name="Shommy N.S."/>
        </authorList>
    </citation>
    <scope>NUCLEOTIDE SEQUENCE [LARGE SCALE GENOMIC DNA]</scope>
    <source>
        <strain evidence="3">cv. O-4</strain>
    </source>
</reference>
<name>A0A1R3GT14_9ROSI</name>
<feature type="compositionally biased region" description="Basic and acidic residues" evidence="1">
    <location>
        <begin position="18"/>
        <end position="40"/>
    </location>
</feature>
<organism evidence="2 3">
    <name type="scientific">Corchorus olitorius</name>
    <dbReference type="NCBI Taxonomy" id="93759"/>
    <lineage>
        <taxon>Eukaryota</taxon>
        <taxon>Viridiplantae</taxon>
        <taxon>Streptophyta</taxon>
        <taxon>Embryophyta</taxon>
        <taxon>Tracheophyta</taxon>
        <taxon>Spermatophyta</taxon>
        <taxon>Magnoliopsida</taxon>
        <taxon>eudicotyledons</taxon>
        <taxon>Gunneridae</taxon>
        <taxon>Pentapetalae</taxon>
        <taxon>rosids</taxon>
        <taxon>malvids</taxon>
        <taxon>Malvales</taxon>
        <taxon>Malvaceae</taxon>
        <taxon>Grewioideae</taxon>
        <taxon>Apeibeae</taxon>
        <taxon>Corchorus</taxon>
    </lineage>
</organism>
<sequence>MREIHEDSRVTVRKRKKSSETHKDSKAARESKESDIPIED</sequence>
<dbReference type="Proteomes" id="UP000187203">
    <property type="component" value="Unassembled WGS sequence"/>
</dbReference>
<evidence type="ECO:0000256" key="1">
    <source>
        <dbReference type="SAM" id="MobiDB-lite"/>
    </source>
</evidence>